<gene>
    <name evidence="3" type="ORF">E6C64_10520</name>
</gene>
<dbReference type="RefSeq" id="WP_136427433.1">
    <property type="nucleotide sequence ID" value="NZ_SSSM01000004.1"/>
</dbReference>
<evidence type="ECO:0000256" key="2">
    <source>
        <dbReference type="SAM" id="Phobius"/>
    </source>
</evidence>
<comment type="caution">
    <text evidence="3">The sequence shown here is derived from an EMBL/GenBank/DDBJ whole genome shotgun (WGS) entry which is preliminary data.</text>
</comment>
<accession>A0A4S4FLQ8</accession>
<keyword evidence="2" id="KW-1133">Transmembrane helix</keyword>
<proteinExistence type="predicted"/>
<dbReference type="Pfam" id="PF19650">
    <property type="entry name" value="DUF6153"/>
    <property type="match status" value="1"/>
</dbReference>
<dbReference type="EMBL" id="SSSM01000004">
    <property type="protein sequence ID" value="THG31024.1"/>
    <property type="molecule type" value="Genomic_DNA"/>
</dbReference>
<organism evidence="3 4">
    <name type="scientific">Naasia lichenicola</name>
    <dbReference type="NCBI Taxonomy" id="2565933"/>
    <lineage>
        <taxon>Bacteria</taxon>
        <taxon>Bacillati</taxon>
        <taxon>Actinomycetota</taxon>
        <taxon>Actinomycetes</taxon>
        <taxon>Micrococcales</taxon>
        <taxon>Microbacteriaceae</taxon>
        <taxon>Naasia</taxon>
    </lineage>
</organism>
<reference evidence="3 4" key="1">
    <citation type="submission" date="2019-04" db="EMBL/GenBank/DDBJ databases">
        <authorList>
            <person name="Jiang L."/>
        </authorList>
    </citation>
    <scope>NUCLEOTIDE SEQUENCE [LARGE SCALE GENOMIC DNA]</scope>
    <source>
        <strain evidence="3 4">YIM 131853</strain>
    </source>
</reference>
<protein>
    <submittedName>
        <fullName evidence="3">Uncharacterized protein</fullName>
    </submittedName>
</protein>
<evidence type="ECO:0000313" key="3">
    <source>
        <dbReference type="EMBL" id="THG31024.1"/>
    </source>
</evidence>
<sequence length="147" mass="14443">MSLSMLGGLVRRHRDTSPTLMLLAVVCAVVVGLLGMHTIATAAGNHGGGSMSMPMAVDTPRGHDAGMSPAAGSECTGTCDTGHSMAAMACVLALLLTALTLASAIALNVFGQGGSDSGTGGGNVAAPASALDNRAPPDLILLSISRT</sequence>
<dbReference type="InterPro" id="IPR046151">
    <property type="entry name" value="DUF6153"/>
</dbReference>
<feature type="region of interest" description="Disordered" evidence="1">
    <location>
        <begin position="50"/>
        <end position="69"/>
    </location>
</feature>
<evidence type="ECO:0000256" key="1">
    <source>
        <dbReference type="SAM" id="MobiDB-lite"/>
    </source>
</evidence>
<keyword evidence="4" id="KW-1185">Reference proteome</keyword>
<evidence type="ECO:0000313" key="4">
    <source>
        <dbReference type="Proteomes" id="UP000309133"/>
    </source>
</evidence>
<dbReference type="AlphaFoldDB" id="A0A4S4FLQ8"/>
<feature type="transmembrane region" description="Helical" evidence="2">
    <location>
        <begin position="86"/>
        <end position="110"/>
    </location>
</feature>
<keyword evidence="2" id="KW-0812">Transmembrane</keyword>
<dbReference type="Proteomes" id="UP000309133">
    <property type="component" value="Unassembled WGS sequence"/>
</dbReference>
<keyword evidence="2" id="KW-0472">Membrane</keyword>
<name>A0A4S4FLQ8_9MICO</name>